<keyword evidence="8" id="KW-0325">Glycoprotein</keyword>
<protein>
    <recommendedName>
        <fullName evidence="12">Wall-associated receptor kinase C-terminal domain-containing protein</fullName>
    </recommendedName>
</protein>
<keyword evidence="5" id="KW-0677">Repeat</keyword>
<dbReference type="Gene3D" id="3.30.200.20">
    <property type="entry name" value="Phosphorylase Kinase, domain 1"/>
    <property type="match status" value="1"/>
</dbReference>
<keyword evidence="6 11" id="KW-1133">Transmembrane helix</keyword>
<dbReference type="InterPro" id="IPR002067">
    <property type="entry name" value="MCP"/>
</dbReference>
<sequence length="534" mass="58914">MSNAVAGDRRSVRDIICDAGAGASAGAIAATFMCPLDVIKTRLQVHGPPQVSQSGRQGSVIVTSLQNILRTEGFRGLYRGLSPTLTALLPNWAVYFTVYGHLKDLLHSHAFGSCYEENRKLKHLSLPKEFSCAVDAVDSCGQLTIGANMIAAAGAGAATSITTNPLWVVKTRLQTQGMREGVVPYKGILSALIRIAHEEGIRGWYSGLLPSLAGISHVAIQFPAYEKLKLYLARRANKHTNELNPGEVAIASSTAKVVASIMTYPHEVVRSKLQEQGQVRNSEKAYNGVVDCVKKMFKQEHLTGFYRGCGTNLLRTTPSAVITFTSYEMIHRIFQRVIIPERSEPNPRCESHKVVEERFPLPSSCSFIHLPISEPKSNDSGLFHLLTDEVILGWTVSDDCNQCYYTGGRCQTDSTTNNFLCSDTNKEHRKVAKVIVAVSAFSGSVVGLCTISCVLWFYKRRKNDSSPFLSRNTSGISMMNHELEERCEYLGIPVFSYAELEEATNKFKSSRQLGDGGYGTVYYGKKDFSYKLIF</sequence>
<dbReference type="InterPro" id="IPR032872">
    <property type="entry name" value="WAK_assoc_C"/>
</dbReference>
<comment type="subcellular location">
    <subcellularLocation>
        <location evidence="1">Membrane</location>
        <topology evidence="1">Multi-pass membrane protein</topology>
    </subcellularLocation>
</comment>
<dbReference type="PRINTS" id="PR00926">
    <property type="entry name" value="MITOCARRIER"/>
</dbReference>
<evidence type="ECO:0000256" key="3">
    <source>
        <dbReference type="ARBA" id="ARBA00022448"/>
    </source>
</evidence>
<evidence type="ECO:0000256" key="7">
    <source>
        <dbReference type="ARBA" id="ARBA00023136"/>
    </source>
</evidence>
<dbReference type="GO" id="GO:0051724">
    <property type="term" value="F:NAD transmembrane transporter activity"/>
    <property type="evidence" value="ECO:0007669"/>
    <property type="project" value="UniProtKB-ARBA"/>
</dbReference>
<evidence type="ECO:0000256" key="1">
    <source>
        <dbReference type="ARBA" id="ARBA00004141"/>
    </source>
</evidence>
<comment type="similarity">
    <text evidence="2 10">Belongs to the mitochondrial carrier (TC 2.A.29) family.</text>
</comment>
<comment type="caution">
    <text evidence="13">The sequence shown here is derived from an EMBL/GenBank/DDBJ whole genome shotgun (WGS) entry which is preliminary data.</text>
</comment>
<feature type="repeat" description="Solcar" evidence="9">
    <location>
        <begin position="13"/>
        <end position="105"/>
    </location>
</feature>
<keyword evidence="4 9" id="KW-0812">Transmembrane</keyword>
<dbReference type="FunFam" id="1.50.40.10:FF:000081">
    <property type="entry name" value="NAD+ transporter"/>
    <property type="match status" value="1"/>
</dbReference>
<feature type="repeat" description="Solcar" evidence="9">
    <location>
        <begin position="243"/>
        <end position="333"/>
    </location>
</feature>
<dbReference type="InterPro" id="IPR023395">
    <property type="entry name" value="MCP_dom_sf"/>
</dbReference>
<proteinExistence type="inferred from homology"/>
<evidence type="ECO:0000256" key="4">
    <source>
        <dbReference type="ARBA" id="ARBA00022692"/>
    </source>
</evidence>
<dbReference type="GO" id="GO:0016020">
    <property type="term" value="C:membrane"/>
    <property type="evidence" value="ECO:0007669"/>
    <property type="project" value="UniProtKB-SubCell"/>
</dbReference>
<evidence type="ECO:0000256" key="10">
    <source>
        <dbReference type="RuleBase" id="RU000488"/>
    </source>
</evidence>
<evidence type="ECO:0000256" key="9">
    <source>
        <dbReference type="PROSITE-ProRule" id="PRU00282"/>
    </source>
</evidence>
<feature type="domain" description="Wall-associated receptor kinase C-terminal" evidence="12">
    <location>
        <begin position="363"/>
        <end position="422"/>
    </location>
</feature>
<feature type="repeat" description="Solcar" evidence="9">
    <location>
        <begin position="143"/>
        <end position="231"/>
    </location>
</feature>
<dbReference type="InterPro" id="IPR044712">
    <property type="entry name" value="SLC25A32-like"/>
</dbReference>
<keyword evidence="3 10" id="KW-0813">Transport</keyword>
<keyword evidence="7 9" id="KW-0472">Membrane</keyword>
<gene>
    <name evidence="13" type="ORF">RND71_023962</name>
</gene>
<evidence type="ECO:0000256" key="11">
    <source>
        <dbReference type="SAM" id="Phobius"/>
    </source>
</evidence>
<dbReference type="Gene3D" id="1.50.40.10">
    <property type="entry name" value="Mitochondrial carrier domain"/>
    <property type="match status" value="1"/>
</dbReference>
<evidence type="ECO:0000256" key="8">
    <source>
        <dbReference type="ARBA" id="ARBA00023180"/>
    </source>
</evidence>
<reference evidence="13" key="1">
    <citation type="submission" date="2023-12" db="EMBL/GenBank/DDBJ databases">
        <title>Genome assembly of Anisodus tanguticus.</title>
        <authorList>
            <person name="Wang Y.-J."/>
        </authorList>
    </citation>
    <scope>NUCLEOTIDE SEQUENCE</scope>
    <source>
        <strain evidence="13">KB-2021</strain>
        <tissue evidence="13">Leaf</tissue>
    </source>
</reference>
<evidence type="ECO:0000259" key="12">
    <source>
        <dbReference type="Pfam" id="PF14380"/>
    </source>
</evidence>
<dbReference type="FunFam" id="1.50.40.10:FF:000105">
    <property type="entry name" value="Nicotinamide adenine dinucleotide transporter 1, chloroplastic"/>
    <property type="match status" value="1"/>
</dbReference>
<evidence type="ECO:0000256" key="5">
    <source>
        <dbReference type="ARBA" id="ARBA00022737"/>
    </source>
</evidence>
<dbReference type="Pfam" id="PF14380">
    <property type="entry name" value="WAK_assoc"/>
    <property type="match status" value="1"/>
</dbReference>
<evidence type="ECO:0000313" key="13">
    <source>
        <dbReference type="EMBL" id="KAK4358352.1"/>
    </source>
</evidence>
<evidence type="ECO:0000256" key="6">
    <source>
        <dbReference type="ARBA" id="ARBA00022989"/>
    </source>
</evidence>
<dbReference type="AlphaFoldDB" id="A0AAE1RWH2"/>
<keyword evidence="14" id="KW-1185">Reference proteome</keyword>
<dbReference type="SUPFAM" id="SSF103506">
    <property type="entry name" value="Mitochondrial carrier"/>
    <property type="match status" value="1"/>
</dbReference>
<name>A0AAE1RWH2_9SOLA</name>
<dbReference type="PANTHER" id="PTHR45683">
    <property type="entry name" value="MITOCHONDRIAL NICOTINAMIDE ADENINE DINUCLEOTIDE TRANSPORTER 1-RELATED-RELATED"/>
    <property type="match status" value="1"/>
</dbReference>
<dbReference type="Pfam" id="PF00153">
    <property type="entry name" value="Mito_carr"/>
    <property type="match status" value="3"/>
</dbReference>
<dbReference type="PROSITE" id="PS50920">
    <property type="entry name" value="SOLCAR"/>
    <property type="match status" value="3"/>
</dbReference>
<dbReference type="InterPro" id="IPR018108">
    <property type="entry name" value="MCP_transmembrane"/>
</dbReference>
<dbReference type="EMBL" id="JAVYJV010000012">
    <property type="protein sequence ID" value="KAK4358352.1"/>
    <property type="molecule type" value="Genomic_DNA"/>
</dbReference>
<evidence type="ECO:0000313" key="14">
    <source>
        <dbReference type="Proteomes" id="UP001291623"/>
    </source>
</evidence>
<accession>A0AAE1RWH2</accession>
<evidence type="ECO:0000256" key="2">
    <source>
        <dbReference type="ARBA" id="ARBA00006375"/>
    </source>
</evidence>
<dbReference type="Proteomes" id="UP001291623">
    <property type="component" value="Unassembled WGS sequence"/>
</dbReference>
<organism evidence="13 14">
    <name type="scientific">Anisodus tanguticus</name>
    <dbReference type="NCBI Taxonomy" id="243964"/>
    <lineage>
        <taxon>Eukaryota</taxon>
        <taxon>Viridiplantae</taxon>
        <taxon>Streptophyta</taxon>
        <taxon>Embryophyta</taxon>
        <taxon>Tracheophyta</taxon>
        <taxon>Spermatophyta</taxon>
        <taxon>Magnoliopsida</taxon>
        <taxon>eudicotyledons</taxon>
        <taxon>Gunneridae</taxon>
        <taxon>Pentapetalae</taxon>
        <taxon>asterids</taxon>
        <taxon>lamiids</taxon>
        <taxon>Solanales</taxon>
        <taxon>Solanaceae</taxon>
        <taxon>Solanoideae</taxon>
        <taxon>Hyoscyameae</taxon>
        <taxon>Anisodus</taxon>
    </lineage>
</organism>
<feature type="transmembrane region" description="Helical" evidence="11">
    <location>
        <begin position="434"/>
        <end position="458"/>
    </location>
</feature>